<organism evidence="9 10">
    <name type="scientific">Actinoplanes lutulentus</name>
    <dbReference type="NCBI Taxonomy" id="1287878"/>
    <lineage>
        <taxon>Bacteria</taxon>
        <taxon>Bacillati</taxon>
        <taxon>Actinomycetota</taxon>
        <taxon>Actinomycetes</taxon>
        <taxon>Micromonosporales</taxon>
        <taxon>Micromonosporaceae</taxon>
        <taxon>Actinoplanes</taxon>
    </lineage>
</organism>
<dbReference type="CDD" id="cd01127">
    <property type="entry name" value="TrwB_TraG_TraD_VirD4"/>
    <property type="match status" value="1"/>
</dbReference>
<dbReference type="AlphaFoldDB" id="A0A327Z1C6"/>
<dbReference type="InterPro" id="IPR051539">
    <property type="entry name" value="T4SS-coupling_protein"/>
</dbReference>
<dbReference type="GO" id="GO:0006457">
    <property type="term" value="P:protein folding"/>
    <property type="evidence" value="ECO:0007669"/>
    <property type="project" value="InterPro"/>
</dbReference>
<dbReference type="Pfam" id="PF01556">
    <property type="entry name" value="DnaJ_C"/>
    <property type="match status" value="1"/>
</dbReference>
<dbReference type="Gene3D" id="3.40.50.300">
    <property type="entry name" value="P-loop containing nucleotide triphosphate hydrolases"/>
    <property type="match status" value="1"/>
</dbReference>
<keyword evidence="10" id="KW-1185">Reference proteome</keyword>
<comment type="similarity">
    <text evidence="2">Belongs to the VirD4/TraG family.</text>
</comment>
<evidence type="ECO:0000313" key="9">
    <source>
        <dbReference type="EMBL" id="RAK28340.1"/>
    </source>
</evidence>
<evidence type="ECO:0000256" key="1">
    <source>
        <dbReference type="ARBA" id="ARBA00004651"/>
    </source>
</evidence>
<gene>
    <name evidence="9" type="ORF">B0I29_120108</name>
</gene>
<proteinExistence type="inferred from homology"/>
<keyword evidence="4" id="KW-0812">Transmembrane</keyword>
<evidence type="ECO:0000256" key="5">
    <source>
        <dbReference type="ARBA" id="ARBA00022989"/>
    </source>
</evidence>
<keyword evidence="5" id="KW-1133">Transmembrane helix</keyword>
<dbReference type="EMBL" id="QLMJ01000020">
    <property type="protein sequence ID" value="RAK28340.1"/>
    <property type="molecule type" value="Genomic_DNA"/>
</dbReference>
<protein>
    <submittedName>
        <fullName evidence="9">Type IV secretory system conjugative DNA transfer VirD4/TraG family protein</fullName>
    </submittedName>
</protein>
<dbReference type="OrthoDB" id="226701at2"/>
<evidence type="ECO:0000256" key="3">
    <source>
        <dbReference type="ARBA" id="ARBA00022475"/>
    </source>
</evidence>
<dbReference type="InterPro" id="IPR003688">
    <property type="entry name" value="TraG/VirD4"/>
</dbReference>
<dbReference type="GO" id="GO:0005886">
    <property type="term" value="C:plasma membrane"/>
    <property type="evidence" value="ECO:0007669"/>
    <property type="project" value="UniProtKB-SubCell"/>
</dbReference>
<feature type="domain" description="Chaperone DnaJ C-terminal" evidence="7">
    <location>
        <begin position="588"/>
        <end position="651"/>
    </location>
</feature>
<reference evidence="9 10" key="1">
    <citation type="submission" date="2018-06" db="EMBL/GenBank/DDBJ databases">
        <title>Genomic Encyclopedia of Type Strains, Phase III (KMG-III): the genomes of soil and plant-associated and newly described type strains.</title>
        <authorList>
            <person name="Whitman W."/>
        </authorList>
    </citation>
    <scope>NUCLEOTIDE SEQUENCE [LARGE SCALE GENOMIC DNA]</scope>
    <source>
        <strain evidence="9 10">CGMCC 4.7090</strain>
    </source>
</reference>
<comment type="caution">
    <text evidence="9">The sequence shown here is derived from an EMBL/GenBank/DDBJ whole genome shotgun (WGS) entry which is preliminary data.</text>
</comment>
<sequence>MPLFGKPKPPQIPQNWHWDMMRENNTFRAFNKQRRSAAPENDRRLWIGISGVSGPIFCNPDTNLLAIAPARHAIGKTASVVVPNVMTWPGPVVSTSTKIDVLRATAAIRSSWGTLWHWTPDAEPTVPGCNQLRWSPVAESADWDTALDMSSAMVSASKKSDARQSDAGLHFEGRAQSLLGVLLWSAARYGHDMRWVFSVITGQRLTDEIVPLLKQLNQDGHRLQLDILGGIYKAPDRERASVFSTAAVTLRVFERSGVLDSTDNPNFDMEGFVRGVPVEGNWDLLYESDDSPQARAAQLGVFPNYASGWFDTIYISAKSQVELAPIVVAFLTSIRAAVAKVRGEKARLGVDSRHRVLFALDEMATMAPIPQLPEILAIGGEGIVTLGVLQDMGQARQRWGEQGMALLSLFQNVLVFPGTRDTATINTFSELGGDYLMPMQTTSQTQGKGSGLFEYTESKSQNEGYERWKRLTPDEIANGNPERPDEVLLFPHGTAEALHIYLLPYWSANLWLCATVDQTKQWLVGGVDAEPWRYNLPLPELDRNSSRSLRNLNEEYVKTWAFVKGNWTKFAEMIQSRPQDGNDAIIVIALSAEEMANGCNQVIAMDHRGTVGEFVTAQIPPGVEPGMRVRLKGLAIPGRNGGADGDLYIEIAAG</sequence>
<evidence type="ECO:0000259" key="8">
    <source>
        <dbReference type="Pfam" id="PF12696"/>
    </source>
</evidence>
<accession>A0A327Z1C6</accession>
<evidence type="ECO:0000259" key="7">
    <source>
        <dbReference type="Pfam" id="PF01556"/>
    </source>
</evidence>
<dbReference type="SUPFAM" id="SSF49493">
    <property type="entry name" value="HSP40/DnaJ peptide-binding domain"/>
    <property type="match status" value="1"/>
</dbReference>
<dbReference type="SUPFAM" id="SSF52540">
    <property type="entry name" value="P-loop containing nucleoside triphosphate hydrolases"/>
    <property type="match status" value="1"/>
</dbReference>
<evidence type="ECO:0000256" key="4">
    <source>
        <dbReference type="ARBA" id="ARBA00022692"/>
    </source>
</evidence>
<dbReference type="InterPro" id="IPR027417">
    <property type="entry name" value="P-loop_NTPase"/>
</dbReference>
<dbReference type="PANTHER" id="PTHR37937:SF1">
    <property type="entry name" value="CONJUGATIVE TRANSFER: DNA TRANSPORT"/>
    <property type="match status" value="1"/>
</dbReference>
<keyword evidence="6" id="KW-0472">Membrane</keyword>
<dbReference type="InterPro" id="IPR002939">
    <property type="entry name" value="DnaJ_C"/>
</dbReference>
<dbReference type="InterPro" id="IPR008971">
    <property type="entry name" value="HSP40/DnaJ_pept-bd"/>
</dbReference>
<evidence type="ECO:0000313" key="10">
    <source>
        <dbReference type="Proteomes" id="UP000249341"/>
    </source>
</evidence>
<dbReference type="PANTHER" id="PTHR37937">
    <property type="entry name" value="CONJUGATIVE TRANSFER: DNA TRANSPORT"/>
    <property type="match status" value="1"/>
</dbReference>
<name>A0A327Z1C6_9ACTN</name>
<feature type="domain" description="TraD/TraG TraM recognition site" evidence="8">
    <location>
        <begin position="355"/>
        <end position="477"/>
    </location>
</feature>
<dbReference type="RefSeq" id="WP_146616989.1">
    <property type="nucleotide sequence ID" value="NZ_JACHWI010000002.1"/>
</dbReference>
<evidence type="ECO:0000256" key="2">
    <source>
        <dbReference type="ARBA" id="ARBA00008806"/>
    </source>
</evidence>
<dbReference type="Pfam" id="PF12696">
    <property type="entry name" value="TraG-D_C"/>
    <property type="match status" value="1"/>
</dbReference>
<dbReference type="GO" id="GO:0051082">
    <property type="term" value="F:unfolded protein binding"/>
    <property type="evidence" value="ECO:0007669"/>
    <property type="project" value="InterPro"/>
</dbReference>
<dbReference type="Proteomes" id="UP000249341">
    <property type="component" value="Unassembled WGS sequence"/>
</dbReference>
<dbReference type="Gene3D" id="2.60.260.20">
    <property type="entry name" value="Urease metallochaperone UreE, N-terminal domain"/>
    <property type="match status" value="1"/>
</dbReference>
<comment type="subcellular location">
    <subcellularLocation>
        <location evidence="1">Cell membrane</location>
        <topology evidence="1">Multi-pass membrane protein</topology>
    </subcellularLocation>
</comment>
<evidence type="ECO:0000256" key="6">
    <source>
        <dbReference type="ARBA" id="ARBA00023136"/>
    </source>
</evidence>
<dbReference type="Pfam" id="PF02534">
    <property type="entry name" value="T4SS-DNA_transf"/>
    <property type="match status" value="1"/>
</dbReference>
<keyword evidence="3" id="KW-1003">Cell membrane</keyword>
<dbReference type="InterPro" id="IPR032689">
    <property type="entry name" value="TraG-D_C"/>
</dbReference>